<dbReference type="GO" id="GO:0005986">
    <property type="term" value="P:sucrose biosynthetic process"/>
    <property type="evidence" value="ECO:0007669"/>
    <property type="project" value="TreeGrafter"/>
</dbReference>
<dbReference type="PANTHER" id="PTHR11556">
    <property type="entry name" value="FRUCTOSE-1,6-BISPHOSPHATASE-RELATED"/>
    <property type="match status" value="1"/>
</dbReference>
<dbReference type="InterPro" id="IPR044015">
    <property type="entry name" value="FBPase_C_dom"/>
</dbReference>
<comment type="caution">
    <text evidence="11">The sequence shown here is derived from an EMBL/GenBank/DDBJ whole genome shotgun (WGS) entry which is preliminary data.</text>
</comment>
<reference evidence="11 12" key="1">
    <citation type="submission" date="2021-02" db="EMBL/GenBank/DDBJ databases">
        <title>Genome assembly of Pseudopithomyces chartarum.</title>
        <authorList>
            <person name="Jauregui R."/>
            <person name="Singh J."/>
            <person name="Voisey C."/>
        </authorList>
    </citation>
    <scope>NUCLEOTIDE SEQUENCE [LARGE SCALE GENOMIC DNA]</scope>
    <source>
        <strain evidence="11 12">AGR01</strain>
    </source>
</reference>
<keyword evidence="6" id="KW-0460">Magnesium</keyword>
<dbReference type="InterPro" id="IPR000146">
    <property type="entry name" value="FBPase_class-1"/>
</dbReference>
<dbReference type="GO" id="GO:0046872">
    <property type="term" value="F:metal ion binding"/>
    <property type="evidence" value="ECO:0007669"/>
    <property type="project" value="UniProtKB-KW"/>
</dbReference>
<dbReference type="PROSITE" id="PS00124">
    <property type="entry name" value="FBPASE"/>
    <property type="match status" value="1"/>
</dbReference>
<evidence type="ECO:0000256" key="4">
    <source>
        <dbReference type="ARBA" id="ARBA00022723"/>
    </source>
</evidence>
<dbReference type="GO" id="GO:0006094">
    <property type="term" value="P:gluconeogenesis"/>
    <property type="evidence" value="ECO:0007669"/>
    <property type="project" value="TreeGrafter"/>
</dbReference>
<evidence type="ECO:0000256" key="3">
    <source>
        <dbReference type="ARBA" id="ARBA00010941"/>
    </source>
</evidence>
<dbReference type="PIRSF" id="PIRSF000904">
    <property type="entry name" value="FBPtase_SBPase"/>
    <property type="match status" value="1"/>
</dbReference>
<evidence type="ECO:0000313" key="12">
    <source>
        <dbReference type="Proteomes" id="UP001280581"/>
    </source>
</evidence>
<name>A0AAN6M8H8_9PLEO</name>
<protein>
    <recommendedName>
        <fullName evidence="13">Sedoheptulose-1,7-bisphosphatase</fullName>
    </recommendedName>
</protein>
<dbReference type="Gene3D" id="3.30.540.10">
    <property type="entry name" value="Fructose-1,6-Bisphosphatase, subunit A, domain 1"/>
    <property type="match status" value="1"/>
</dbReference>
<evidence type="ECO:0000259" key="9">
    <source>
        <dbReference type="Pfam" id="PF00316"/>
    </source>
</evidence>
<evidence type="ECO:0000256" key="5">
    <source>
        <dbReference type="ARBA" id="ARBA00022801"/>
    </source>
</evidence>
<dbReference type="Pfam" id="PF18913">
    <property type="entry name" value="FBPase_C"/>
    <property type="match status" value="1"/>
</dbReference>
<dbReference type="GO" id="GO:0006002">
    <property type="term" value="P:fructose 6-phosphate metabolic process"/>
    <property type="evidence" value="ECO:0007669"/>
    <property type="project" value="TreeGrafter"/>
</dbReference>
<dbReference type="Gene3D" id="3.40.190.80">
    <property type="match status" value="1"/>
</dbReference>
<feature type="region of interest" description="Disordered" evidence="8">
    <location>
        <begin position="1"/>
        <end position="21"/>
    </location>
</feature>
<feature type="domain" description="Fructose-1-6-bisphosphatase class 1 C-terminal" evidence="10">
    <location>
        <begin position="208"/>
        <end position="331"/>
    </location>
</feature>
<gene>
    <name evidence="11" type="ORF">GRF29_1g1898467</name>
</gene>
<sequence length="334" mass="35371">MSSSPSLTEFLEKNLPGPERTHLRTSVIPTLLTSVAKVGQCLRSSLSIQTAGSTNTSGDSQLNVDLATNDIVHAAVSTCPSIVSASSEEDEGENPVKHAFNSPVESGETYSVAFDPLDGSSIIPANWSVGTIIGIWDGPSALNQPAQSKQIAAILGVLGPRTTAIVAVRLPGSTSPLCFEVGLSESESGADIVVSRESVRFNDAASVKTRYFAPANLRAAAQDAAYRKVIDYFIEKEYTLRYSGGLVPDVYHAFVKGHGVYVSPVTSKSKAKLRVLYEVAPIALIVECAGGKAVDPVSGEKILEKSVVDVDDRSGLLCGTREEVELVMKMLGEK</sequence>
<dbReference type="InterPro" id="IPR033391">
    <property type="entry name" value="FBPase_N"/>
</dbReference>
<feature type="domain" description="Fructose-1-6-bisphosphatase class I N-terminal" evidence="9">
    <location>
        <begin position="49"/>
        <end position="169"/>
    </location>
</feature>
<keyword evidence="7" id="KW-0119">Carbohydrate metabolism</keyword>
<proteinExistence type="inferred from homology"/>
<dbReference type="GO" id="GO:0005737">
    <property type="term" value="C:cytoplasm"/>
    <property type="evidence" value="ECO:0007669"/>
    <property type="project" value="TreeGrafter"/>
</dbReference>
<evidence type="ECO:0000256" key="1">
    <source>
        <dbReference type="ARBA" id="ARBA00001946"/>
    </source>
</evidence>
<dbReference type="PANTHER" id="PTHR11556:SF35">
    <property type="entry name" value="SEDOHEPTULOSE-1,7-BISPHOSPHATASE, CHLOROPLASTIC"/>
    <property type="match status" value="1"/>
</dbReference>
<evidence type="ECO:0000256" key="6">
    <source>
        <dbReference type="ARBA" id="ARBA00022842"/>
    </source>
</evidence>
<evidence type="ECO:0000313" key="11">
    <source>
        <dbReference type="EMBL" id="KAK3217077.1"/>
    </source>
</evidence>
<evidence type="ECO:0008006" key="13">
    <source>
        <dbReference type="Google" id="ProtNLM"/>
    </source>
</evidence>
<keyword evidence="12" id="KW-1185">Reference proteome</keyword>
<dbReference type="SUPFAM" id="SSF56655">
    <property type="entry name" value="Carbohydrate phosphatase"/>
    <property type="match status" value="1"/>
</dbReference>
<dbReference type="AlphaFoldDB" id="A0AAN6M8H8"/>
<dbReference type="InterPro" id="IPR023079">
    <property type="entry name" value="SBPase"/>
</dbReference>
<keyword evidence="5" id="KW-0378">Hydrolase</keyword>
<dbReference type="Pfam" id="PF00316">
    <property type="entry name" value="FBPase"/>
    <property type="match status" value="1"/>
</dbReference>
<comment type="pathway">
    <text evidence="2">Carbohydrate biosynthesis; Calvin cycle.</text>
</comment>
<dbReference type="GO" id="GO:0042132">
    <property type="term" value="F:fructose 1,6-bisphosphate 1-phosphatase activity"/>
    <property type="evidence" value="ECO:0007669"/>
    <property type="project" value="TreeGrafter"/>
</dbReference>
<dbReference type="EMBL" id="WVTA01000001">
    <property type="protein sequence ID" value="KAK3217077.1"/>
    <property type="molecule type" value="Genomic_DNA"/>
</dbReference>
<dbReference type="GO" id="GO:0006000">
    <property type="term" value="P:fructose metabolic process"/>
    <property type="evidence" value="ECO:0007669"/>
    <property type="project" value="TreeGrafter"/>
</dbReference>
<dbReference type="Proteomes" id="UP001280581">
    <property type="component" value="Unassembled WGS sequence"/>
</dbReference>
<evidence type="ECO:0000256" key="8">
    <source>
        <dbReference type="SAM" id="MobiDB-lite"/>
    </source>
</evidence>
<dbReference type="GO" id="GO:0030388">
    <property type="term" value="P:fructose 1,6-bisphosphate metabolic process"/>
    <property type="evidence" value="ECO:0007669"/>
    <property type="project" value="TreeGrafter"/>
</dbReference>
<evidence type="ECO:0000259" key="10">
    <source>
        <dbReference type="Pfam" id="PF18913"/>
    </source>
</evidence>
<organism evidence="11 12">
    <name type="scientific">Pseudopithomyces chartarum</name>
    <dbReference type="NCBI Taxonomy" id="1892770"/>
    <lineage>
        <taxon>Eukaryota</taxon>
        <taxon>Fungi</taxon>
        <taxon>Dikarya</taxon>
        <taxon>Ascomycota</taxon>
        <taxon>Pezizomycotina</taxon>
        <taxon>Dothideomycetes</taxon>
        <taxon>Pleosporomycetidae</taxon>
        <taxon>Pleosporales</taxon>
        <taxon>Massarineae</taxon>
        <taxon>Didymosphaeriaceae</taxon>
        <taxon>Pseudopithomyces</taxon>
    </lineage>
</organism>
<comment type="similarity">
    <text evidence="3">Belongs to the FBPase class 1 family.</text>
</comment>
<evidence type="ECO:0000256" key="7">
    <source>
        <dbReference type="ARBA" id="ARBA00023277"/>
    </source>
</evidence>
<comment type="cofactor">
    <cofactor evidence="1">
        <name>Mg(2+)</name>
        <dbReference type="ChEBI" id="CHEBI:18420"/>
    </cofactor>
</comment>
<dbReference type="PRINTS" id="PR01958">
    <property type="entry name" value="S17BPHPHTASE"/>
</dbReference>
<accession>A0AAN6M8H8</accession>
<evidence type="ECO:0000256" key="2">
    <source>
        <dbReference type="ARBA" id="ARBA00005215"/>
    </source>
</evidence>
<keyword evidence="4" id="KW-0479">Metal-binding</keyword>
<dbReference type="InterPro" id="IPR020548">
    <property type="entry name" value="Fructose_bisphosphatase_AS"/>
</dbReference>